<dbReference type="SUPFAM" id="SSF69593">
    <property type="entry name" value="Glycerol-3-phosphate (1)-acyltransferase"/>
    <property type="match status" value="1"/>
</dbReference>
<dbReference type="AlphaFoldDB" id="A0A382CVV9"/>
<accession>A0A382CVV9</accession>
<protein>
    <recommendedName>
        <fullName evidence="1">Phospholipid/glycerol acyltransferase domain-containing protein</fullName>
    </recommendedName>
</protein>
<dbReference type="EMBL" id="UINC01036262">
    <property type="protein sequence ID" value="SVB29954.1"/>
    <property type="molecule type" value="Genomic_DNA"/>
</dbReference>
<reference evidence="2" key="1">
    <citation type="submission" date="2018-05" db="EMBL/GenBank/DDBJ databases">
        <authorList>
            <person name="Lanie J.A."/>
            <person name="Ng W.-L."/>
            <person name="Kazmierczak K.M."/>
            <person name="Andrzejewski T.M."/>
            <person name="Davidsen T.M."/>
            <person name="Wayne K.J."/>
            <person name="Tettelin H."/>
            <person name="Glass J.I."/>
            <person name="Rusch D."/>
            <person name="Podicherti R."/>
            <person name="Tsui H.-C.T."/>
            <person name="Winkler M.E."/>
        </authorList>
    </citation>
    <scope>NUCLEOTIDE SEQUENCE</scope>
</reference>
<feature type="non-terminal residue" evidence="2">
    <location>
        <position position="63"/>
    </location>
</feature>
<evidence type="ECO:0000259" key="1">
    <source>
        <dbReference type="Pfam" id="PF01553"/>
    </source>
</evidence>
<proteinExistence type="predicted"/>
<dbReference type="Pfam" id="PF01553">
    <property type="entry name" value="Acyltransferase"/>
    <property type="match status" value="1"/>
</dbReference>
<organism evidence="2">
    <name type="scientific">marine metagenome</name>
    <dbReference type="NCBI Taxonomy" id="408172"/>
    <lineage>
        <taxon>unclassified sequences</taxon>
        <taxon>metagenomes</taxon>
        <taxon>ecological metagenomes</taxon>
    </lineage>
</organism>
<dbReference type="GO" id="GO:0016746">
    <property type="term" value="F:acyltransferase activity"/>
    <property type="evidence" value="ECO:0007669"/>
    <property type="project" value="InterPro"/>
</dbReference>
<feature type="domain" description="Phospholipid/glycerol acyltransferase" evidence="1">
    <location>
        <begin position="2"/>
        <end position="61"/>
    </location>
</feature>
<name>A0A382CVV9_9ZZZZ</name>
<dbReference type="InterPro" id="IPR002123">
    <property type="entry name" value="Plipid/glycerol_acylTrfase"/>
</dbReference>
<evidence type="ECO:0000313" key="2">
    <source>
        <dbReference type="EMBL" id="SVB29954.1"/>
    </source>
</evidence>
<gene>
    <name evidence="2" type="ORF">METZ01_LOCUS182808</name>
</gene>
<sequence length="63" mass="7282">MKIRFEGEENIPERGPFLLIVNHQSNLDPMLLHAFCPRRLFTLAKSSVFRSRLMRCLAPRVGA</sequence>